<feature type="compositionally biased region" description="Low complexity" evidence="1">
    <location>
        <begin position="105"/>
        <end position="126"/>
    </location>
</feature>
<evidence type="ECO:0000256" key="1">
    <source>
        <dbReference type="SAM" id="MobiDB-lite"/>
    </source>
</evidence>
<dbReference type="EMBL" id="GL378352">
    <property type="protein sequence ID" value="EFJ46228.1"/>
    <property type="molecule type" value="Genomic_DNA"/>
</dbReference>
<gene>
    <name evidence="2" type="ORF">VOLCADRAFT_105661</name>
</gene>
<feature type="region of interest" description="Disordered" evidence="1">
    <location>
        <begin position="20"/>
        <end position="146"/>
    </location>
</feature>
<dbReference type="KEGG" id="vcn:VOLCADRAFT_105661"/>
<proteinExistence type="predicted"/>
<reference evidence="2 3" key="1">
    <citation type="journal article" date="2010" name="Science">
        <title>Genomic analysis of organismal complexity in the multicellular green alga Volvox carteri.</title>
        <authorList>
            <person name="Prochnik S.E."/>
            <person name="Umen J."/>
            <person name="Nedelcu A.M."/>
            <person name="Hallmann A."/>
            <person name="Miller S.M."/>
            <person name="Nishii I."/>
            <person name="Ferris P."/>
            <person name="Kuo A."/>
            <person name="Mitros T."/>
            <person name="Fritz-Laylin L.K."/>
            <person name="Hellsten U."/>
            <person name="Chapman J."/>
            <person name="Simakov O."/>
            <person name="Rensing S.A."/>
            <person name="Terry A."/>
            <person name="Pangilinan J."/>
            <person name="Kapitonov V."/>
            <person name="Jurka J."/>
            <person name="Salamov A."/>
            <person name="Shapiro H."/>
            <person name="Schmutz J."/>
            <person name="Grimwood J."/>
            <person name="Lindquist E."/>
            <person name="Lucas S."/>
            <person name="Grigoriev I.V."/>
            <person name="Schmitt R."/>
            <person name="Kirk D."/>
            <person name="Rokhsar D.S."/>
        </authorList>
    </citation>
    <scope>NUCLEOTIDE SEQUENCE [LARGE SCALE GENOMIC DNA]</scope>
    <source>
        <strain evidence="3">f. Nagariensis / Eve</strain>
    </source>
</reference>
<protein>
    <submittedName>
        <fullName evidence="2">Uncharacterized protein</fullName>
    </submittedName>
</protein>
<organism evidence="3">
    <name type="scientific">Volvox carteri f. nagariensis</name>
    <dbReference type="NCBI Taxonomy" id="3068"/>
    <lineage>
        <taxon>Eukaryota</taxon>
        <taxon>Viridiplantae</taxon>
        <taxon>Chlorophyta</taxon>
        <taxon>core chlorophytes</taxon>
        <taxon>Chlorophyceae</taxon>
        <taxon>CS clade</taxon>
        <taxon>Chlamydomonadales</taxon>
        <taxon>Volvocaceae</taxon>
        <taxon>Volvox</taxon>
    </lineage>
</organism>
<dbReference type="AlphaFoldDB" id="D8U268"/>
<accession>D8U268</accession>
<keyword evidence="3" id="KW-1185">Reference proteome</keyword>
<dbReference type="RefSeq" id="XP_002952675.1">
    <property type="nucleotide sequence ID" value="XM_002952629.1"/>
</dbReference>
<sequence length="146" mass="14865">MLPNISIIANVCSQTLVLNRGQPRDNRLAAQPESSGSGSDSDDEDDVASSSCKTAAPPRQGEQFSPSEAVEDSQGNATIGDSAELNEGEPMVVGAAPEAPEEEPTATGGAADSAKGKPKTTSGTTKGKPKAVGGPQKISLEYDHDV</sequence>
<evidence type="ECO:0000313" key="3">
    <source>
        <dbReference type="Proteomes" id="UP000001058"/>
    </source>
</evidence>
<dbReference type="Proteomes" id="UP000001058">
    <property type="component" value="Unassembled WGS sequence"/>
</dbReference>
<name>D8U268_VOLCA</name>
<dbReference type="GeneID" id="9627418"/>
<dbReference type="InParanoid" id="D8U268"/>
<evidence type="ECO:0000313" key="2">
    <source>
        <dbReference type="EMBL" id="EFJ46228.1"/>
    </source>
</evidence>